<dbReference type="SUPFAM" id="SSF51735">
    <property type="entry name" value="NAD(P)-binding Rossmann-fold domains"/>
    <property type="match status" value="1"/>
</dbReference>
<reference evidence="2" key="1">
    <citation type="submission" date="2018-05" db="EMBL/GenBank/DDBJ databases">
        <authorList>
            <person name="Lanie J.A."/>
            <person name="Ng W.-L."/>
            <person name="Kazmierczak K.M."/>
            <person name="Andrzejewski T.M."/>
            <person name="Davidsen T.M."/>
            <person name="Wayne K.J."/>
            <person name="Tettelin H."/>
            <person name="Glass J.I."/>
            <person name="Rusch D."/>
            <person name="Podicherti R."/>
            <person name="Tsui H.-C.T."/>
            <person name="Winkler M.E."/>
        </authorList>
    </citation>
    <scope>NUCLEOTIDE SEQUENCE</scope>
</reference>
<dbReference type="InterPro" id="IPR001509">
    <property type="entry name" value="Epimerase_deHydtase"/>
</dbReference>
<feature type="domain" description="NAD-dependent epimerase/dehydratase" evidence="1">
    <location>
        <begin position="5"/>
        <end position="58"/>
    </location>
</feature>
<dbReference type="Pfam" id="PF01370">
    <property type="entry name" value="Epimerase"/>
    <property type="match status" value="1"/>
</dbReference>
<dbReference type="EMBL" id="UINC01166528">
    <property type="protein sequence ID" value="SVD68532.1"/>
    <property type="molecule type" value="Genomic_DNA"/>
</dbReference>
<sequence>VFKNVLITGGAGYVGCVLTPQLLKAGYRVTVYDIMFFGSEGLPQHPELTVIEGDIRDTPKL</sequence>
<dbReference type="AlphaFoldDB" id="A0A382XBV0"/>
<accession>A0A382XBV0</accession>
<evidence type="ECO:0000313" key="2">
    <source>
        <dbReference type="EMBL" id="SVD68532.1"/>
    </source>
</evidence>
<name>A0A382XBV0_9ZZZZ</name>
<feature type="non-terminal residue" evidence="2">
    <location>
        <position position="61"/>
    </location>
</feature>
<organism evidence="2">
    <name type="scientific">marine metagenome</name>
    <dbReference type="NCBI Taxonomy" id="408172"/>
    <lineage>
        <taxon>unclassified sequences</taxon>
        <taxon>metagenomes</taxon>
        <taxon>ecological metagenomes</taxon>
    </lineage>
</organism>
<evidence type="ECO:0000259" key="1">
    <source>
        <dbReference type="Pfam" id="PF01370"/>
    </source>
</evidence>
<protein>
    <recommendedName>
        <fullName evidence="1">NAD-dependent epimerase/dehydratase domain-containing protein</fullName>
    </recommendedName>
</protein>
<feature type="non-terminal residue" evidence="2">
    <location>
        <position position="1"/>
    </location>
</feature>
<dbReference type="InterPro" id="IPR036291">
    <property type="entry name" value="NAD(P)-bd_dom_sf"/>
</dbReference>
<gene>
    <name evidence="2" type="ORF">METZ01_LOCUS421386</name>
</gene>
<dbReference type="Gene3D" id="3.40.50.720">
    <property type="entry name" value="NAD(P)-binding Rossmann-like Domain"/>
    <property type="match status" value="1"/>
</dbReference>
<proteinExistence type="predicted"/>